<feature type="non-terminal residue" evidence="2">
    <location>
        <position position="1"/>
    </location>
</feature>
<feature type="region of interest" description="Disordered" evidence="1">
    <location>
        <begin position="131"/>
        <end position="163"/>
    </location>
</feature>
<comment type="caution">
    <text evidence="2">The sequence shown here is derived from an EMBL/GenBank/DDBJ whole genome shotgun (WGS) entry which is preliminary data.</text>
</comment>
<proteinExistence type="predicted"/>
<reference evidence="2" key="1">
    <citation type="submission" date="2021-02" db="EMBL/GenBank/DDBJ databases">
        <authorList>
            <person name="Dougan E. K."/>
            <person name="Rhodes N."/>
            <person name="Thang M."/>
            <person name="Chan C."/>
        </authorList>
    </citation>
    <scope>NUCLEOTIDE SEQUENCE</scope>
</reference>
<dbReference type="OrthoDB" id="445296at2759"/>
<dbReference type="AlphaFoldDB" id="A0A813BLR5"/>
<organism evidence="2 3">
    <name type="scientific">Symbiodinium necroappetens</name>
    <dbReference type="NCBI Taxonomy" id="1628268"/>
    <lineage>
        <taxon>Eukaryota</taxon>
        <taxon>Sar</taxon>
        <taxon>Alveolata</taxon>
        <taxon>Dinophyceae</taxon>
        <taxon>Suessiales</taxon>
        <taxon>Symbiodiniaceae</taxon>
        <taxon>Symbiodinium</taxon>
    </lineage>
</organism>
<protein>
    <submittedName>
        <fullName evidence="2">Comt protein</fullName>
    </submittedName>
</protein>
<accession>A0A813BLR5</accession>
<dbReference type="Proteomes" id="UP000601435">
    <property type="component" value="Unassembled WGS sequence"/>
</dbReference>
<name>A0A813BLR5_9DINO</name>
<evidence type="ECO:0000256" key="1">
    <source>
        <dbReference type="SAM" id="MobiDB-lite"/>
    </source>
</evidence>
<gene>
    <name evidence="2" type="primary">Comt</name>
    <name evidence="2" type="ORF">SNEC2469_LOCUS30941</name>
</gene>
<dbReference type="EMBL" id="CAJNJA010073513">
    <property type="protein sequence ID" value="CAE7909926.1"/>
    <property type="molecule type" value="Genomic_DNA"/>
</dbReference>
<keyword evidence="3" id="KW-1185">Reference proteome</keyword>
<feature type="compositionally biased region" description="Low complexity" evidence="1">
    <location>
        <begin position="144"/>
        <end position="163"/>
    </location>
</feature>
<evidence type="ECO:0000313" key="3">
    <source>
        <dbReference type="Proteomes" id="UP000601435"/>
    </source>
</evidence>
<evidence type="ECO:0000313" key="2">
    <source>
        <dbReference type="EMBL" id="CAE7909926.1"/>
    </source>
</evidence>
<sequence length="208" mass="22461">MGERYLDVVLQKPDVDLFKELFRLYPLAEVDDYFKGGVWQRELLKMDIQAIFAHREEAGAPEAPPLDEITLPPLPNQPTPNATISLMPLEVKLPNGDGETQVVLKPQAAVNGTVVPPKAKAMPPQLAASIPKRPEGQVVPPPAQTAAATQPAVAATPTPAPAGPTVAPRVEWPLVQEVRPFQFDPEYAGCGQIKVRTRQASTNRGDGL</sequence>